<dbReference type="GO" id="GO:0005829">
    <property type="term" value="C:cytosol"/>
    <property type="evidence" value="ECO:0007669"/>
    <property type="project" value="TreeGrafter"/>
</dbReference>
<feature type="non-terminal residue" evidence="1">
    <location>
        <position position="77"/>
    </location>
</feature>
<feature type="non-terminal residue" evidence="1">
    <location>
        <position position="1"/>
    </location>
</feature>
<dbReference type="EMBL" id="UINC01179063">
    <property type="protein sequence ID" value="SVD87556.1"/>
    <property type="molecule type" value="Genomic_DNA"/>
</dbReference>
<sequence length="77" mass="8164">VFGSARFKPDHPYYALGREVGAGLARLGFTVMTGGGPGLMEATNRGAKEAGGRSVACNIRLPKEEDPNPYLDHFVTA</sequence>
<dbReference type="InterPro" id="IPR052341">
    <property type="entry name" value="LOG_family_nucleotidases"/>
</dbReference>
<dbReference type="Gene3D" id="3.40.50.450">
    <property type="match status" value="1"/>
</dbReference>
<dbReference type="SUPFAM" id="SSF102405">
    <property type="entry name" value="MCP/YpsA-like"/>
    <property type="match status" value="1"/>
</dbReference>
<evidence type="ECO:0008006" key="2">
    <source>
        <dbReference type="Google" id="ProtNLM"/>
    </source>
</evidence>
<dbReference type="PANTHER" id="PTHR43393:SF3">
    <property type="entry name" value="LYSINE DECARBOXYLASE-LIKE PROTEIN"/>
    <property type="match status" value="1"/>
</dbReference>
<organism evidence="1">
    <name type="scientific">marine metagenome</name>
    <dbReference type="NCBI Taxonomy" id="408172"/>
    <lineage>
        <taxon>unclassified sequences</taxon>
        <taxon>metagenomes</taxon>
        <taxon>ecological metagenomes</taxon>
    </lineage>
</organism>
<protein>
    <recommendedName>
        <fullName evidence="2">TIGR00730 family Rossman fold protein</fullName>
    </recommendedName>
</protein>
<dbReference type="AlphaFoldDB" id="A0A382YWA3"/>
<proteinExistence type="predicted"/>
<dbReference type="PANTHER" id="PTHR43393">
    <property type="entry name" value="CYTOKININ RIBOSIDE 5'-MONOPHOSPHATE PHOSPHORIBOHYDROLASE"/>
    <property type="match status" value="1"/>
</dbReference>
<gene>
    <name evidence="1" type="ORF">METZ01_LOCUS440410</name>
</gene>
<reference evidence="1" key="1">
    <citation type="submission" date="2018-05" db="EMBL/GenBank/DDBJ databases">
        <authorList>
            <person name="Lanie J.A."/>
            <person name="Ng W.-L."/>
            <person name="Kazmierczak K.M."/>
            <person name="Andrzejewski T.M."/>
            <person name="Davidsen T.M."/>
            <person name="Wayne K.J."/>
            <person name="Tettelin H."/>
            <person name="Glass J.I."/>
            <person name="Rusch D."/>
            <person name="Podicherti R."/>
            <person name="Tsui H.-C.T."/>
            <person name="Winkler M.E."/>
        </authorList>
    </citation>
    <scope>NUCLEOTIDE SEQUENCE</scope>
</reference>
<name>A0A382YWA3_9ZZZZ</name>
<dbReference type="InterPro" id="IPR041164">
    <property type="entry name" value="LDcluster4"/>
</dbReference>
<accession>A0A382YWA3</accession>
<dbReference type="Pfam" id="PF18306">
    <property type="entry name" value="LDcluster4"/>
    <property type="match status" value="1"/>
</dbReference>
<evidence type="ECO:0000313" key="1">
    <source>
        <dbReference type="EMBL" id="SVD87556.1"/>
    </source>
</evidence>